<comment type="caution">
    <text evidence="6">The sequence shown here is derived from an EMBL/GenBank/DDBJ whole genome shotgun (WGS) entry which is preliminary data.</text>
</comment>
<dbReference type="GO" id="GO:0016788">
    <property type="term" value="F:hydrolase activity, acting on ester bonds"/>
    <property type="evidence" value="ECO:0007669"/>
    <property type="project" value="InterPro"/>
</dbReference>
<keyword evidence="2" id="KW-0378">Hydrolase</keyword>
<feature type="active site" description="Nucleophile" evidence="3">
    <location>
        <position position="186"/>
    </location>
</feature>
<feature type="domain" description="Partial AB-hydrolase lipase" evidence="5">
    <location>
        <begin position="55"/>
        <end position="112"/>
    </location>
</feature>
<evidence type="ECO:0000313" key="7">
    <source>
        <dbReference type="Proteomes" id="UP000806378"/>
    </source>
</evidence>
<evidence type="ECO:0000313" key="6">
    <source>
        <dbReference type="EMBL" id="KAF7851094.1"/>
    </source>
</evidence>
<evidence type="ECO:0000256" key="4">
    <source>
        <dbReference type="SAM" id="SignalP"/>
    </source>
</evidence>
<feature type="signal peptide" evidence="4">
    <location>
        <begin position="1"/>
        <end position="29"/>
    </location>
</feature>
<evidence type="ECO:0000256" key="1">
    <source>
        <dbReference type="ARBA" id="ARBA00010701"/>
    </source>
</evidence>
<dbReference type="Gramene" id="rna-gnl|WGS:JABURB|Cocit.L4555.1">
    <property type="protein sequence ID" value="cds-KAF7851094.1"/>
    <property type="gene ID" value="gene-BT93_L4555"/>
</dbReference>
<keyword evidence="2" id="KW-0443">Lipid metabolism</keyword>
<sequence>MIMSASGFPSLALGCFLLAVAVAPHVVHGLSRGLTPGGGAVAPSASAAGLCASGITIHGYQCQEFDVVTKDGYILSVQRIPEGRAGGGSTNKQPVFIQHGVLADGSAWLVNLPEQNLPLILADNGFDVWIANGRGTQFSRRHTSLSPANPEFWDWSWDELAAFDLPAVFDLIHGKTGKKVHYVGHSLGTTIALASLSEGKLVDKLQSVALLSPVAYLTHITTALGIVAARSFLGEVGSLIGLAEFNPVSKPVTDFLEALCARPGLDCYDFLTAFTGPNCCLNVSTADLFLTNYPQSTSMKNLVHLSQTVRDGGLTKYNYEIPSTNMMHYGDASPPVYNLSNIPHDVPMFLSYGGLDSLADPKDVQLLLDSLKLHDVEKLTVQFVKDYAHMDFLMGVNAKDIVYTQVLSFFKNQH</sequence>
<feature type="chain" id="PRO_5035731364" description="Lipase" evidence="4">
    <location>
        <begin position="30"/>
        <end position="414"/>
    </location>
</feature>
<dbReference type="InterPro" id="IPR029058">
    <property type="entry name" value="AB_hydrolase_fold"/>
</dbReference>
<evidence type="ECO:0000256" key="2">
    <source>
        <dbReference type="PIRNR" id="PIRNR000862"/>
    </source>
</evidence>
<evidence type="ECO:0000259" key="5">
    <source>
        <dbReference type="Pfam" id="PF04083"/>
    </source>
</evidence>
<keyword evidence="4" id="KW-0732">Signal</keyword>
<dbReference type="SUPFAM" id="SSF53474">
    <property type="entry name" value="alpha/beta-Hydrolases"/>
    <property type="match status" value="1"/>
</dbReference>
<feature type="active site" description="Charge relay system" evidence="3">
    <location>
        <position position="356"/>
    </location>
</feature>
<protein>
    <recommendedName>
        <fullName evidence="2">Lipase</fullName>
    </recommendedName>
</protein>
<evidence type="ECO:0000256" key="3">
    <source>
        <dbReference type="PIRSR" id="PIRSR000862-1"/>
    </source>
</evidence>
<comment type="similarity">
    <text evidence="1 2">Belongs to the AB hydrolase superfamily. Lipase family.</text>
</comment>
<dbReference type="PIRSF" id="PIRSF000862">
    <property type="entry name" value="Steryl_ester_lip"/>
    <property type="match status" value="1"/>
</dbReference>
<dbReference type="InterPro" id="IPR025483">
    <property type="entry name" value="Lipase_euk"/>
</dbReference>
<dbReference type="Gene3D" id="3.40.50.1820">
    <property type="entry name" value="alpha/beta hydrolase"/>
    <property type="match status" value="1"/>
</dbReference>
<feature type="active site" description="Charge relay system" evidence="3">
    <location>
        <position position="389"/>
    </location>
</feature>
<dbReference type="EMBL" id="MU089563">
    <property type="protein sequence ID" value="KAF7851094.1"/>
    <property type="molecule type" value="Genomic_DNA"/>
</dbReference>
<organism evidence="6 7">
    <name type="scientific">Corymbia citriodora subsp. variegata</name>
    <dbReference type="NCBI Taxonomy" id="360336"/>
    <lineage>
        <taxon>Eukaryota</taxon>
        <taxon>Viridiplantae</taxon>
        <taxon>Streptophyta</taxon>
        <taxon>Embryophyta</taxon>
        <taxon>Tracheophyta</taxon>
        <taxon>Spermatophyta</taxon>
        <taxon>Magnoliopsida</taxon>
        <taxon>eudicotyledons</taxon>
        <taxon>Gunneridae</taxon>
        <taxon>Pentapetalae</taxon>
        <taxon>rosids</taxon>
        <taxon>malvids</taxon>
        <taxon>Myrtales</taxon>
        <taxon>Myrtaceae</taxon>
        <taxon>Myrtoideae</taxon>
        <taxon>Eucalypteae</taxon>
        <taxon>Corymbia</taxon>
    </lineage>
</organism>
<dbReference type="InterPro" id="IPR006693">
    <property type="entry name" value="AB_hydrolase_lipase"/>
</dbReference>
<dbReference type="AlphaFoldDB" id="A0A8T0CVA6"/>
<keyword evidence="7" id="KW-1185">Reference proteome</keyword>
<dbReference type="FunFam" id="3.40.50.1820:FF:000126">
    <property type="entry name" value="Lipase"/>
    <property type="match status" value="1"/>
</dbReference>
<proteinExistence type="inferred from homology"/>
<accession>A0A8T0CVA6</accession>
<reference evidence="6" key="1">
    <citation type="submission" date="2020-05" db="EMBL/GenBank/DDBJ databases">
        <title>WGS assembly of Corymbia citriodora subspecies variegata.</title>
        <authorList>
            <person name="Barry K."/>
            <person name="Hundley H."/>
            <person name="Shu S."/>
            <person name="Jenkins J."/>
            <person name="Grimwood J."/>
            <person name="Baten A."/>
        </authorList>
    </citation>
    <scope>NUCLEOTIDE SEQUENCE</scope>
    <source>
        <strain evidence="6">CV2-018</strain>
    </source>
</reference>
<keyword evidence="2" id="KW-0442">Lipid degradation</keyword>
<dbReference type="GO" id="GO:0016042">
    <property type="term" value="P:lipid catabolic process"/>
    <property type="evidence" value="ECO:0007669"/>
    <property type="project" value="UniProtKB-KW"/>
</dbReference>
<gene>
    <name evidence="6" type="ORF">BT93_L4555</name>
</gene>
<dbReference type="PANTHER" id="PTHR11005">
    <property type="entry name" value="LYSOSOMAL ACID LIPASE-RELATED"/>
    <property type="match status" value="1"/>
</dbReference>
<dbReference type="Pfam" id="PF04083">
    <property type="entry name" value="Abhydro_lipase"/>
    <property type="match status" value="1"/>
</dbReference>
<dbReference type="Proteomes" id="UP000806378">
    <property type="component" value="Unassembled WGS sequence"/>
</dbReference>
<dbReference type="OrthoDB" id="9974421at2759"/>
<name>A0A8T0CVA6_CORYI</name>